<evidence type="ECO:0000256" key="6">
    <source>
        <dbReference type="SAM" id="SignalP"/>
    </source>
</evidence>
<evidence type="ECO:0000256" key="1">
    <source>
        <dbReference type="ARBA" id="ARBA00009748"/>
    </source>
</evidence>
<evidence type="ECO:0000256" key="4">
    <source>
        <dbReference type="ARBA" id="ARBA00023180"/>
    </source>
</evidence>
<feature type="region of interest" description="Disordered" evidence="5">
    <location>
        <begin position="102"/>
        <end position="130"/>
    </location>
</feature>
<keyword evidence="4" id="KW-0325">Glycoprotein</keyword>
<keyword evidence="9" id="KW-1185">Reference proteome</keyword>
<keyword evidence="3" id="KW-1015">Disulfide bond</keyword>
<dbReference type="Pfam" id="PF14368">
    <property type="entry name" value="LTP_2"/>
    <property type="match status" value="1"/>
</dbReference>
<evidence type="ECO:0000256" key="2">
    <source>
        <dbReference type="ARBA" id="ARBA00022729"/>
    </source>
</evidence>
<dbReference type="InterPro" id="IPR016140">
    <property type="entry name" value="Bifunc_inhib/LTP/seed_store"/>
</dbReference>
<dbReference type="EMBL" id="CM035417">
    <property type="protein sequence ID" value="KAH7424150.1"/>
    <property type="molecule type" value="Genomic_DNA"/>
</dbReference>
<feature type="chain" id="PRO_5035942093" description="Bifunctional inhibitor/plant lipid transfer protein/seed storage helical domain-containing protein" evidence="6">
    <location>
        <begin position="18"/>
        <end position="130"/>
    </location>
</feature>
<dbReference type="Gene3D" id="1.10.110.10">
    <property type="entry name" value="Plant lipid-transfer and hydrophobic proteins"/>
    <property type="match status" value="1"/>
</dbReference>
<evidence type="ECO:0000256" key="5">
    <source>
        <dbReference type="SAM" id="MobiDB-lite"/>
    </source>
</evidence>
<name>A0A8T2TP63_CERRI</name>
<feature type="non-terminal residue" evidence="8">
    <location>
        <position position="1"/>
    </location>
</feature>
<evidence type="ECO:0000313" key="8">
    <source>
        <dbReference type="EMBL" id="KAH7424150.1"/>
    </source>
</evidence>
<comment type="similarity">
    <text evidence="1">Belongs to the plant LTP family.</text>
</comment>
<organism evidence="8 9">
    <name type="scientific">Ceratopteris richardii</name>
    <name type="common">Triangle waterfern</name>
    <dbReference type="NCBI Taxonomy" id="49495"/>
    <lineage>
        <taxon>Eukaryota</taxon>
        <taxon>Viridiplantae</taxon>
        <taxon>Streptophyta</taxon>
        <taxon>Embryophyta</taxon>
        <taxon>Tracheophyta</taxon>
        <taxon>Polypodiopsida</taxon>
        <taxon>Polypodiidae</taxon>
        <taxon>Polypodiales</taxon>
        <taxon>Pteridineae</taxon>
        <taxon>Pteridaceae</taxon>
        <taxon>Parkerioideae</taxon>
        <taxon>Ceratopteris</taxon>
    </lineage>
</organism>
<dbReference type="InterPro" id="IPR036312">
    <property type="entry name" value="Bifun_inhib/LTP/seed_sf"/>
</dbReference>
<sequence>VVFIIIFASSLFLGVSAQDSTCITTLGVLTPCFGYLSPGNTSQPSSDCCTPIGQILSSNASVACLCQTPTLAKTVGISINETRALEVTKECKQSVPSSVTECLSIPSSTPSSTPSPPALTSPPSSTPSPP</sequence>
<comment type="caution">
    <text evidence="8">The sequence shown here is derived from an EMBL/GenBank/DDBJ whole genome shotgun (WGS) entry which is preliminary data.</text>
</comment>
<reference evidence="8" key="1">
    <citation type="submission" date="2021-08" db="EMBL/GenBank/DDBJ databases">
        <title>WGS assembly of Ceratopteris richardii.</title>
        <authorList>
            <person name="Marchant D.B."/>
            <person name="Chen G."/>
            <person name="Jenkins J."/>
            <person name="Shu S."/>
            <person name="Leebens-Mack J."/>
            <person name="Grimwood J."/>
            <person name="Schmutz J."/>
            <person name="Soltis P."/>
            <person name="Soltis D."/>
            <person name="Chen Z.-H."/>
        </authorList>
    </citation>
    <scope>NUCLEOTIDE SEQUENCE</scope>
    <source>
        <strain evidence="8">Whitten #5841</strain>
        <tissue evidence="8">Leaf</tissue>
    </source>
</reference>
<dbReference type="CDD" id="cd00010">
    <property type="entry name" value="AAI_LTSS"/>
    <property type="match status" value="1"/>
</dbReference>
<evidence type="ECO:0000256" key="3">
    <source>
        <dbReference type="ARBA" id="ARBA00023157"/>
    </source>
</evidence>
<evidence type="ECO:0000259" key="7">
    <source>
        <dbReference type="Pfam" id="PF14368"/>
    </source>
</evidence>
<dbReference type="PANTHER" id="PTHR33044">
    <property type="entry name" value="BIFUNCTIONAL INHIBITOR/LIPID-TRANSFER PROTEIN/SEED STORAGE 2S ALBUMIN SUPERFAMILY PROTEIN-RELATED"/>
    <property type="match status" value="1"/>
</dbReference>
<feature type="signal peptide" evidence="6">
    <location>
        <begin position="1"/>
        <end position="17"/>
    </location>
</feature>
<dbReference type="Proteomes" id="UP000825935">
    <property type="component" value="Chromosome 12"/>
</dbReference>
<feature type="domain" description="Bifunctional inhibitor/plant lipid transfer protein/seed storage helical" evidence="7">
    <location>
        <begin position="17"/>
        <end position="98"/>
    </location>
</feature>
<evidence type="ECO:0000313" key="9">
    <source>
        <dbReference type="Proteomes" id="UP000825935"/>
    </source>
</evidence>
<accession>A0A8T2TP63</accession>
<dbReference type="SUPFAM" id="SSF47699">
    <property type="entry name" value="Bifunctional inhibitor/lipid-transfer protein/seed storage 2S albumin"/>
    <property type="match status" value="1"/>
</dbReference>
<feature type="non-terminal residue" evidence="8">
    <location>
        <position position="130"/>
    </location>
</feature>
<feature type="compositionally biased region" description="Pro residues" evidence="5">
    <location>
        <begin position="113"/>
        <end position="130"/>
    </location>
</feature>
<protein>
    <recommendedName>
        <fullName evidence="7">Bifunctional inhibitor/plant lipid transfer protein/seed storage helical domain-containing protein</fullName>
    </recommendedName>
</protein>
<proteinExistence type="inferred from homology"/>
<gene>
    <name evidence="8" type="ORF">KP509_12G092600</name>
</gene>
<dbReference type="InterPro" id="IPR043325">
    <property type="entry name" value="LTSS"/>
</dbReference>
<dbReference type="AlphaFoldDB" id="A0A8T2TP63"/>
<dbReference type="OrthoDB" id="911994at2759"/>
<keyword evidence="2 6" id="KW-0732">Signal</keyword>